<evidence type="ECO:0000313" key="1">
    <source>
        <dbReference type="EMBL" id="PXX24742.1"/>
    </source>
</evidence>
<protein>
    <submittedName>
        <fullName evidence="1">Uncharacterized protein DUF5053</fullName>
    </submittedName>
</protein>
<dbReference type="InterPro" id="IPR032483">
    <property type="entry name" value="DUF5053"/>
</dbReference>
<comment type="caution">
    <text evidence="1">The sequence shown here is derived from an EMBL/GenBank/DDBJ whole genome shotgun (WGS) entry which is preliminary data.</text>
</comment>
<dbReference type="Proteomes" id="UP000248314">
    <property type="component" value="Unassembled WGS sequence"/>
</dbReference>
<gene>
    <name evidence="1" type="ORF">EJ73_00006</name>
</gene>
<evidence type="ECO:0000313" key="2">
    <source>
        <dbReference type="Proteomes" id="UP000248314"/>
    </source>
</evidence>
<dbReference type="Pfam" id="PF16476">
    <property type="entry name" value="DUF5053"/>
    <property type="match status" value="1"/>
</dbReference>
<reference evidence="1 2" key="1">
    <citation type="submission" date="2018-05" db="EMBL/GenBank/DDBJ databases">
        <title>Genomic Encyclopedia of Type Strains, Phase I: the one thousand microbial genomes (KMG-I) project.</title>
        <authorList>
            <person name="Kyrpides N."/>
        </authorList>
    </citation>
    <scope>NUCLEOTIDE SEQUENCE [LARGE SCALE GENOMIC DNA]</scope>
    <source>
        <strain evidence="1 2">DSM 15611</strain>
    </source>
</reference>
<accession>A0A318I2M0</accession>
<dbReference type="AlphaFoldDB" id="A0A318I2M0"/>
<sequence length="85" mass="9548">MGRNMTVTERTTMKSQLNDILVAISWGVLARDYFTKSASWFYNKFNGIDGNGKPTDFNAEERAQLKGALCDLADRIRKAADSIEI</sequence>
<dbReference type="RefSeq" id="WP_025817104.1">
    <property type="nucleotide sequence ID" value="NZ_BAIZ01000043.1"/>
</dbReference>
<proteinExistence type="predicted"/>
<name>A0A318I2M0_9BACT</name>
<organism evidence="1 2">
    <name type="scientific">Hoylesella shahii DSM 15611 = JCM 12083</name>
    <dbReference type="NCBI Taxonomy" id="1122991"/>
    <lineage>
        <taxon>Bacteria</taxon>
        <taxon>Pseudomonadati</taxon>
        <taxon>Bacteroidota</taxon>
        <taxon>Bacteroidia</taxon>
        <taxon>Bacteroidales</taxon>
        <taxon>Prevotellaceae</taxon>
        <taxon>Hoylesella</taxon>
    </lineage>
</organism>
<keyword evidence="2" id="KW-1185">Reference proteome</keyword>
<dbReference type="EMBL" id="QJJX01000001">
    <property type="protein sequence ID" value="PXX24742.1"/>
    <property type="molecule type" value="Genomic_DNA"/>
</dbReference>